<proteinExistence type="predicted"/>
<accession>A0A1A9V3D5</accession>
<dbReference type="EnsemblMetazoa" id="GAUT024392-RA">
    <property type="protein sequence ID" value="GAUT024392-PA"/>
    <property type="gene ID" value="GAUT024392"/>
</dbReference>
<evidence type="ECO:0000313" key="1">
    <source>
        <dbReference type="EnsemblMetazoa" id="GAUT024392-PA"/>
    </source>
</evidence>
<sequence length="105" mass="11961">MTTSLPYSLKGIPLSLAARRISFIATKSVAPSETKEPPKMKRAQRKFSIGSGFIMPYNHTDDRDRPFVLIYECRTPKSADLWYPPMNAQLRQTCYANPNKANRPL</sequence>
<organism evidence="1 2">
    <name type="scientific">Glossina austeni</name>
    <name type="common">Savannah tsetse fly</name>
    <dbReference type="NCBI Taxonomy" id="7395"/>
    <lineage>
        <taxon>Eukaryota</taxon>
        <taxon>Metazoa</taxon>
        <taxon>Ecdysozoa</taxon>
        <taxon>Arthropoda</taxon>
        <taxon>Hexapoda</taxon>
        <taxon>Insecta</taxon>
        <taxon>Pterygota</taxon>
        <taxon>Neoptera</taxon>
        <taxon>Endopterygota</taxon>
        <taxon>Diptera</taxon>
        <taxon>Brachycera</taxon>
        <taxon>Muscomorpha</taxon>
        <taxon>Hippoboscoidea</taxon>
        <taxon>Glossinidae</taxon>
        <taxon>Glossina</taxon>
    </lineage>
</organism>
<keyword evidence="2" id="KW-1185">Reference proteome</keyword>
<dbReference type="VEuPathDB" id="VectorBase:GAUT024392"/>
<protein>
    <submittedName>
        <fullName evidence="1">Uncharacterized protein</fullName>
    </submittedName>
</protein>
<dbReference type="Proteomes" id="UP000078200">
    <property type="component" value="Unassembled WGS sequence"/>
</dbReference>
<evidence type="ECO:0000313" key="2">
    <source>
        <dbReference type="Proteomes" id="UP000078200"/>
    </source>
</evidence>
<name>A0A1A9V3D5_GLOAU</name>
<dbReference type="AlphaFoldDB" id="A0A1A9V3D5"/>
<reference evidence="1" key="1">
    <citation type="submission" date="2020-05" db="UniProtKB">
        <authorList>
            <consortium name="EnsemblMetazoa"/>
        </authorList>
    </citation>
    <scope>IDENTIFICATION</scope>
    <source>
        <strain evidence="1">TTRI</strain>
    </source>
</reference>